<evidence type="ECO:0000259" key="6">
    <source>
        <dbReference type="PROSITE" id="PS50219"/>
    </source>
</evidence>
<dbReference type="Pfam" id="PF08752">
    <property type="entry name" value="COP-gamma_platf"/>
    <property type="match status" value="1"/>
</dbReference>
<evidence type="ECO:0000256" key="2">
    <source>
        <dbReference type="ARBA" id="ARBA00022448"/>
    </source>
</evidence>
<dbReference type="InterPro" id="IPR013040">
    <property type="entry name" value="Coatomer_gsu_app_Ig-like_dom"/>
</dbReference>
<keyword evidence="4" id="KW-0653">Protein transport</keyword>
<protein>
    <recommendedName>
        <fullName evidence="6">CNH domain-containing protein</fullName>
    </recommendedName>
</protein>
<accession>A0A7S3JUX9</accession>
<dbReference type="InterPro" id="IPR019452">
    <property type="entry name" value="VPS39/TGF_beta_rcpt-assoc_1"/>
</dbReference>
<dbReference type="InterPro" id="IPR032914">
    <property type="entry name" value="Vam6/VPS39/TRAP1"/>
</dbReference>
<evidence type="ECO:0000256" key="4">
    <source>
        <dbReference type="ARBA" id="ARBA00022927"/>
    </source>
</evidence>
<dbReference type="Pfam" id="PF10366">
    <property type="entry name" value="Vps39_1"/>
    <property type="match status" value="1"/>
</dbReference>
<dbReference type="GO" id="GO:0006886">
    <property type="term" value="P:intracellular protein transport"/>
    <property type="evidence" value="ECO:0007669"/>
    <property type="project" value="InterPro"/>
</dbReference>
<dbReference type="GO" id="GO:0006914">
    <property type="term" value="P:autophagy"/>
    <property type="evidence" value="ECO:0007669"/>
    <property type="project" value="TreeGrafter"/>
</dbReference>
<dbReference type="PROSITE" id="PS50219">
    <property type="entry name" value="CNH"/>
    <property type="match status" value="1"/>
</dbReference>
<feature type="compositionally biased region" description="Acidic residues" evidence="5">
    <location>
        <begin position="1073"/>
        <end position="1090"/>
    </location>
</feature>
<dbReference type="InterPro" id="IPR037067">
    <property type="entry name" value="Coatomer_gsu_app_sf"/>
</dbReference>
<evidence type="ECO:0000313" key="7">
    <source>
        <dbReference type="EMBL" id="CAE0365769.1"/>
    </source>
</evidence>
<keyword evidence="2" id="KW-0813">Transport</keyword>
<gene>
    <name evidence="7" type="ORF">ALAG00032_LOCUS6513</name>
</gene>
<dbReference type="Gene3D" id="2.60.40.1480">
    <property type="entry name" value="Coatomer, gamma subunit, appendage domain"/>
    <property type="match status" value="1"/>
</dbReference>
<evidence type="ECO:0000256" key="3">
    <source>
        <dbReference type="ARBA" id="ARBA00022490"/>
    </source>
</evidence>
<feature type="compositionally biased region" description="Polar residues" evidence="5">
    <location>
        <begin position="1046"/>
        <end position="1056"/>
    </location>
</feature>
<dbReference type="PANTHER" id="PTHR12894:SF27">
    <property type="entry name" value="TRANSFORMING GROWTH FACTOR-BETA RECEPTOR-ASSOCIATED PROTEIN 1"/>
    <property type="match status" value="1"/>
</dbReference>
<dbReference type="GO" id="GO:0034058">
    <property type="term" value="P:endosomal vesicle fusion"/>
    <property type="evidence" value="ECO:0007669"/>
    <property type="project" value="TreeGrafter"/>
</dbReference>
<dbReference type="PANTHER" id="PTHR12894">
    <property type="entry name" value="CNH DOMAIN CONTAINING"/>
    <property type="match status" value="1"/>
</dbReference>
<comment type="subcellular location">
    <subcellularLocation>
        <location evidence="1">Cytoplasm</location>
    </subcellularLocation>
</comment>
<organism evidence="7">
    <name type="scientific">Aureoumbra lagunensis</name>
    <dbReference type="NCBI Taxonomy" id="44058"/>
    <lineage>
        <taxon>Eukaryota</taxon>
        <taxon>Sar</taxon>
        <taxon>Stramenopiles</taxon>
        <taxon>Ochrophyta</taxon>
        <taxon>Pelagophyceae</taxon>
        <taxon>Pelagomonadales</taxon>
        <taxon>Aureoumbra</taxon>
    </lineage>
</organism>
<sequence length="1370" mass="150276">MRRQVFDELEVIGLTETNAHIETSSMCFFPPPSSGSTSGSQRRGQRFVPQSMYHRLFVGTGEGGLTAYECHGDTGNVSGYEVIVREAMRKPGNARDRKSVTQLEVVPGDPPTVLALVDGVLVCYDAITLRTTSSARDCRGVGFFAVHIPSRTLLLFQKRKARIFAWQRGGGLRDLRRELILPETPQACCLLGDTAAVLVLKKEYLVVSLGGTNNNNIGVKPPLPPGGNSNSIGGPEQIVNKSSFKGSLSSVFGKGQNTVSGIESARSLTEPEPAHGTMRLCEATNGAAVALLIPGSQSAPEYPRLLVSAGGRGLVFDAGETRALTYGAPRPAPLEDRLAWSAPPVLSVAAVAFVVSVLGPKRTRIEIHFAVTLALVQTVDLAKPALCLCGGALKPWARTPDDAINDTVVATSEQSSAGFSAAAAVRKRPQQERKEKYIFTGSSSPQEPLQGAEFLVLGPGTFCRLLRMVDAKTQINHLVQAGHYEDALALAAAAEIHESEPQVEARYAYALYSRGDFEGAVFHWLRSPEIVEASDVVALFPNLCPADLGAKLQQQARGWLSSPTSSGKDTTEFPLPEKLEALRHPPPLRQASLSRAAAALVHFLESTRQRLLLVPTNESRLRSSGNRKLSARELEQLGLIDTTLVSARLQCTPPRVRDVVQLLKSENQHCDLDSVAPLLAAGGPAYAEPLLWLYRSKGLHSRALAMLVEERCCVSTDDSSIATDDTAGPRPWTKIQFRKWKARYVRTLWFSRDPRLAGLALEATATLFDVAPALGLAVFTGSRFGDADSSDDDDSDDRHAIGGAGTPAQDVVAWMKQLELPFETNYANNKSAWHAPSFLKNSKNDDSGISKLLNILGAPPILDSPDALRTALSKTSVLLKPKDTKGKKKYEQLLDDAAADEPLPLDSGNSVAVAYLEFLVSRGEALELLHNELAFLLLDGLLKASEDDPDKARVYRGRLRRFLRCSQRYRADQVLSWLTEDHLAKEKALVLARLGRHDEVLALYIDTLKDDQLAEAYCDSVWRTAREASVARYLRKWQRRSEERNFMQQHSRSSTGEGDDTDDKDLVPSENTYNDDDDDDDDNDNNNDDDQELAQEKAALDVYLVLAKRYVNLDQGIELYDRTVKAPGLDKAISLMSRNIARCDPVKIIEDILPENVLTARIGTFLNHLYNYSEYEMHSAAIEKQLLRVQFVNLKYELTQLQLRQQSKIATVPELARLGRVKRSLPPIDLGAEDPNYHVACTRHVFESGYLVLQFHVTNSAPQGTKLHNVRVKVESLGDADLYAHEAEIPLKVLPNNTTGSCYVVFRTFSTVGTVTTSFAAELRFAVTQEQYGDSHREVTTGGPGSTPGLGPTYLEEIPLQNFELSTADI</sequence>
<evidence type="ECO:0000256" key="5">
    <source>
        <dbReference type="SAM" id="MobiDB-lite"/>
    </source>
</evidence>
<reference evidence="7" key="1">
    <citation type="submission" date="2021-01" db="EMBL/GenBank/DDBJ databases">
        <authorList>
            <person name="Corre E."/>
            <person name="Pelletier E."/>
            <person name="Niang G."/>
            <person name="Scheremetjew M."/>
            <person name="Finn R."/>
            <person name="Kale V."/>
            <person name="Holt S."/>
            <person name="Cochrane G."/>
            <person name="Meng A."/>
            <person name="Brown T."/>
            <person name="Cohen L."/>
        </authorList>
    </citation>
    <scope>NUCLEOTIDE SEQUENCE</scope>
    <source>
        <strain evidence="7">CCMP1510</strain>
    </source>
</reference>
<dbReference type="InterPro" id="IPR001180">
    <property type="entry name" value="CNH_dom"/>
</dbReference>
<proteinExistence type="predicted"/>
<dbReference type="EMBL" id="HBIJ01009266">
    <property type="protein sequence ID" value="CAE0365769.1"/>
    <property type="molecule type" value="Transcribed_RNA"/>
</dbReference>
<feature type="domain" description="CNH" evidence="6">
    <location>
        <begin position="41"/>
        <end position="394"/>
    </location>
</feature>
<dbReference type="GO" id="GO:0005198">
    <property type="term" value="F:structural molecule activity"/>
    <property type="evidence" value="ECO:0007669"/>
    <property type="project" value="InterPro"/>
</dbReference>
<dbReference type="InterPro" id="IPR013041">
    <property type="entry name" value="Clathrin_app_Ig-like_sf"/>
</dbReference>
<dbReference type="SUPFAM" id="SSF49348">
    <property type="entry name" value="Clathrin adaptor appendage domain"/>
    <property type="match status" value="1"/>
</dbReference>
<evidence type="ECO:0000256" key="1">
    <source>
        <dbReference type="ARBA" id="ARBA00004496"/>
    </source>
</evidence>
<keyword evidence="3" id="KW-0963">Cytoplasm</keyword>
<dbReference type="GO" id="GO:0030126">
    <property type="term" value="C:COPI vesicle coat"/>
    <property type="evidence" value="ECO:0007669"/>
    <property type="project" value="InterPro"/>
</dbReference>
<feature type="region of interest" description="Disordered" evidence="5">
    <location>
        <begin position="1044"/>
        <end position="1090"/>
    </location>
</feature>
<name>A0A7S3JUX9_9STRA</name>